<feature type="region of interest" description="Disordered" evidence="7">
    <location>
        <begin position="322"/>
        <end position="376"/>
    </location>
</feature>
<dbReference type="GO" id="GO:0005743">
    <property type="term" value="C:mitochondrial inner membrane"/>
    <property type="evidence" value="ECO:0007669"/>
    <property type="project" value="TreeGrafter"/>
</dbReference>
<organism evidence="8 9">
    <name type="scientific">Friedmanniomyces simplex</name>
    <dbReference type="NCBI Taxonomy" id="329884"/>
    <lineage>
        <taxon>Eukaryota</taxon>
        <taxon>Fungi</taxon>
        <taxon>Dikarya</taxon>
        <taxon>Ascomycota</taxon>
        <taxon>Pezizomycotina</taxon>
        <taxon>Dothideomycetes</taxon>
        <taxon>Dothideomycetidae</taxon>
        <taxon>Mycosphaerellales</taxon>
        <taxon>Teratosphaeriaceae</taxon>
        <taxon>Friedmanniomyces</taxon>
    </lineage>
</organism>
<dbReference type="GO" id="GO:0007007">
    <property type="term" value="P:inner mitochondrial membrane organization"/>
    <property type="evidence" value="ECO:0007669"/>
    <property type="project" value="TreeGrafter"/>
</dbReference>
<reference evidence="8 9" key="1">
    <citation type="submission" date="2017-03" db="EMBL/GenBank/DDBJ databases">
        <title>Genomes of endolithic fungi from Antarctica.</title>
        <authorList>
            <person name="Coleine C."/>
            <person name="Masonjones S."/>
            <person name="Stajich J.E."/>
        </authorList>
    </citation>
    <scope>NUCLEOTIDE SEQUENCE [LARGE SCALE GENOMIC DNA]</scope>
    <source>
        <strain evidence="8 9">CCFEE 5184</strain>
    </source>
</reference>
<dbReference type="InterPro" id="IPR002838">
    <property type="entry name" value="AIM24"/>
</dbReference>
<dbReference type="Pfam" id="PF01987">
    <property type="entry name" value="AIM24"/>
    <property type="match status" value="1"/>
</dbReference>
<dbReference type="SUPFAM" id="SSF51219">
    <property type="entry name" value="TRAP-like"/>
    <property type="match status" value="1"/>
</dbReference>
<dbReference type="PANTHER" id="PTHR36959">
    <property type="entry name" value="ALTERED INHERITANCE OF MITOCHONDRIA PROTEIN 24, MITOCHONDRIAL"/>
    <property type="match status" value="1"/>
</dbReference>
<dbReference type="OrthoDB" id="5295771at2759"/>
<evidence type="ECO:0000256" key="5">
    <source>
        <dbReference type="ARBA" id="ARBA00023128"/>
    </source>
</evidence>
<evidence type="ECO:0000256" key="4">
    <source>
        <dbReference type="ARBA" id="ARBA00022946"/>
    </source>
</evidence>
<gene>
    <name evidence="8" type="ORF">B0A55_02274</name>
</gene>
<sequence>MRRQALQHACATCRFQSQSTSILSRTSRRYIQISATPSSSEPQQSLDTSNSSSPSGADARFEVLGNSFSLLSASISASQNLYTRRGTLVGFNGKPENAVSSLSLLGPFRRAVLGIPFLYQRVSSTTPYTALIATKSPITSLVVVHLDGRLDWMVAQRNALLAWTGHTLSLSPRLNTKMSLAHWGNTSVTGRGLLALAGKGQIHQIHLKTGEEYVVHPSNVIAYSMMQHPPQPYRFKANVLRFQIPSLTTWLPDTRFWRTMRESTLWTFVRNASFTVRTWARRTIWGDRLFLHFNGPATILIQSRGAALSEALTTRDVNEIADSPAGSAPAALTDRPADDVSPPEGSTAASSKTQPTSISYASVSSQGTVKFDREKQ</sequence>
<dbReference type="EMBL" id="NAJQ01000135">
    <property type="protein sequence ID" value="TKA77524.1"/>
    <property type="molecule type" value="Genomic_DNA"/>
</dbReference>
<evidence type="ECO:0000256" key="3">
    <source>
        <dbReference type="ARBA" id="ARBA00013287"/>
    </source>
</evidence>
<evidence type="ECO:0000256" key="7">
    <source>
        <dbReference type="SAM" id="MobiDB-lite"/>
    </source>
</evidence>
<dbReference type="AlphaFoldDB" id="A0A4U0XJZ7"/>
<dbReference type="PANTHER" id="PTHR36959:SF2">
    <property type="entry name" value="ALTERED INHERITANCE OF MITOCHONDRIA PROTEIN 24, MITOCHONDRIAL"/>
    <property type="match status" value="1"/>
</dbReference>
<comment type="subcellular location">
    <subcellularLocation>
        <location evidence="1 6">Mitochondrion</location>
    </subcellularLocation>
</comment>
<evidence type="ECO:0000256" key="2">
    <source>
        <dbReference type="ARBA" id="ARBA00009322"/>
    </source>
</evidence>
<evidence type="ECO:0000256" key="6">
    <source>
        <dbReference type="RuleBase" id="RU363045"/>
    </source>
</evidence>
<dbReference type="InterPro" id="IPR036983">
    <property type="entry name" value="AIM24_sf"/>
</dbReference>
<accession>A0A4U0XJZ7</accession>
<name>A0A4U0XJZ7_9PEZI</name>
<feature type="region of interest" description="Disordered" evidence="7">
    <location>
        <begin position="34"/>
        <end position="54"/>
    </location>
</feature>
<proteinExistence type="inferred from homology"/>
<feature type="compositionally biased region" description="Polar residues" evidence="7">
    <location>
        <begin position="347"/>
        <end position="368"/>
    </location>
</feature>
<keyword evidence="5 6" id="KW-0496">Mitochondrion</keyword>
<protein>
    <recommendedName>
        <fullName evidence="3 6">Altered inheritance of mitochondria protein 24, mitochondrial</fullName>
    </recommendedName>
</protein>
<comment type="caution">
    <text evidence="8">The sequence shown here is derived from an EMBL/GenBank/DDBJ whole genome shotgun (WGS) entry which is preliminary data.</text>
</comment>
<evidence type="ECO:0000256" key="1">
    <source>
        <dbReference type="ARBA" id="ARBA00004173"/>
    </source>
</evidence>
<evidence type="ECO:0000313" key="9">
    <source>
        <dbReference type="Proteomes" id="UP000309340"/>
    </source>
</evidence>
<dbReference type="InterPro" id="IPR016031">
    <property type="entry name" value="Trp_RNA-bd_attenuator-like_dom"/>
</dbReference>
<dbReference type="Proteomes" id="UP000309340">
    <property type="component" value="Unassembled WGS sequence"/>
</dbReference>
<evidence type="ECO:0000313" key="8">
    <source>
        <dbReference type="EMBL" id="TKA77524.1"/>
    </source>
</evidence>
<dbReference type="Gene3D" id="3.60.160.10">
    <property type="entry name" value="Mitochondrial biogenesis AIM24"/>
    <property type="match status" value="1"/>
</dbReference>
<comment type="similarity">
    <text evidence="2 6">Belongs to the AIM24 family.</text>
</comment>
<keyword evidence="9" id="KW-1185">Reference proteome</keyword>
<keyword evidence="4" id="KW-0809">Transit peptide</keyword>